<feature type="transmembrane region" description="Helical" evidence="1">
    <location>
        <begin position="16"/>
        <end position="35"/>
    </location>
</feature>
<dbReference type="Pfam" id="PF07811">
    <property type="entry name" value="TadE"/>
    <property type="match status" value="1"/>
</dbReference>
<keyword evidence="1" id="KW-0472">Membrane</keyword>
<keyword evidence="1" id="KW-0812">Transmembrane</keyword>
<gene>
    <name evidence="3" type="ORF">GRI43_02335</name>
</gene>
<reference evidence="3 4" key="1">
    <citation type="submission" date="2019-12" db="EMBL/GenBank/DDBJ databases">
        <title>Genomic-based taxomic classification of the family Erythrobacteraceae.</title>
        <authorList>
            <person name="Xu L."/>
        </authorList>
    </citation>
    <scope>NUCLEOTIDE SEQUENCE [LARGE SCALE GENOMIC DNA]</scope>
    <source>
        <strain evidence="3 4">SW-109</strain>
    </source>
</reference>
<feature type="domain" description="TadE-like" evidence="2">
    <location>
        <begin position="10"/>
        <end position="52"/>
    </location>
</feature>
<name>A0A6I4V083_9SPHN</name>
<dbReference type="OrthoDB" id="7407543at2"/>
<accession>A0A6I4V083</accession>
<dbReference type="EMBL" id="WTYP01000001">
    <property type="protein sequence ID" value="MXP46230.1"/>
    <property type="molecule type" value="Genomic_DNA"/>
</dbReference>
<keyword evidence="1" id="KW-1133">Transmembrane helix</keyword>
<sequence length="129" mass="13967">MRTLLTNRDGSSTIDFAFALPVLATLMIGMVQMGVTLHTSGALRHAAGEGIRLAKVNPDATETEVLDEVRDELVAMKADNITELTFERGTSNGADYGEVSISYRVDPIISFLPVPPVTLTETKQAYLPE</sequence>
<protein>
    <recommendedName>
        <fullName evidence="2">TadE-like domain-containing protein</fullName>
    </recommendedName>
</protein>
<dbReference type="InterPro" id="IPR012495">
    <property type="entry name" value="TadE-like_dom"/>
</dbReference>
<proteinExistence type="predicted"/>
<organism evidence="3 4">
    <name type="scientific">Pontixanthobacter luteolus</name>
    <dbReference type="NCBI Taxonomy" id="295089"/>
    <lineage>
        <taxon>Bacteria</taxon>
        <taxon>Pseudomonadati</taxon>
        <taxon>Pseudomonadota</taxon>
        <taxon>Alphaproteobacteria</taxon>
        <taxon>Sphingomonadales</taxon>
        <taxon>Erythrobacteraceae</taxon>
        <taxon>Pontixanthobacter</taxon>
    </lineage>
</organism>
<dbReference type="Proteomes" id="UP000471435">
    <property type="component" value="Unassembled WGS sequence"/>
</dbReference>
<evidence type="ECO:0000259" key="2">
    <source>
        <dbReference type="Pfam" id="PF07811"/>
    </source>
</evidence>
<comment type="caution">
    <text evidence="3">The sequence shown here is derived from an EMBL/GenBank/DDBJ whole genome shotgun (WGS) entry which is preliminary data.</text>
</comment>
<evidence type="ECO:0000313" key="4">
    <source>
        <dbReference type="Proteomes" id="UP000471435"/>
    </source>
</evidence>
<keyword evidence="4" id="KW-1185">Reference proteome</keyword>
<evidence type="ECO:0000313" key="3">
    <source>
        <dbReference type="EMBL" id="MXP46230.1"/>
    </source>
</evidence>
<dbReference type="RefSeq" id="WP_160729487.1">
    <property type="nucleotide sequence ID" value="NZ_CANLWR010000001.1"/>
</dbReference>
<dbReference type="AlphaFoldDB" id="A0A6I4V083"/>
<evidence type="ECO:0000256" key="1">
    <source>
        <dbReference type="SAM" id="Phobius"/>
    </source>
</evidence>